<dbReference type="InterPro" id="IPR005801">
    <property type="entry name" value="ADC_synthase"/>
</dbReference>
<dbReference type="PROSITE" id="PS50902">
    <property type="entry name" value="FLAVODOXIN_LIKE"/>
    <property type="match status" value="1"/>
</dbReference>
<sequence>MLLASVLAYRCLVKEDDRDASSSLFESVEPCSGVANVGRYSVVGAQPTMEIVAQENMVTIRKGIGPRMRYVEKKKLPFSSAPEDDRNLGDIHLGLYEDVIVFDHVEKKAYVIHWVQLERYFFVERAYNDGMKWKACIQLLESASSIELAREDMKMRDIITGFYYSLYGHVGIMAREVQRGANTVQSVEATLWQVPETLPERILEKMKAPPKAEEVAEIRPEQLTEADGFIFGFPSRFGMMAAQFKAFFDATHEIWASQALAGKPAGIFWSTGFHGGGQENTALTAITQLAHHGMIFVPLGYTFGDSMFQMNEVKGGSSYGAGTYAGDGSREPTELELQQAFYQGKYTAEIAKKLKDQPPV</sequence>
<dbReference type="Proteomes" id="UP000655225">
    <property type="component" value="Unassembled WGS sequence"/>
</dbReference>
<dbReference type="Gene3D" id="3.60.120.10">
    <property type="entry name" value="Anthranilate synthase"/>
    <property type="match status" value="1"/>
</dbReference>
<evidence type="ECO:0000259" key="6">
    <source>
        <dbReference type="PROSITE" id="PS50902"/>
    </source>
</evidence>
<evidence type="ECO:0000256" key="3">
    <source>
        <dbReference type="ARBA" id="ARBA00012648"/>
    </source>
</evidence>
<dbReference type="SUPFAM" id="SSF52218">
    <property type="entry name" value="Flavoproteins"/>
    <property type="match status" value="1"/>
</dbReference>
<protein>
    <recommendedName>
        <fullName evidence="3">NAD(P)H dehydrogenase (quinone)</fullName>
        <ecNumber evidence="3">1.6.5.2</ecNumber>
    </recommendedName>
</protein>
<evidence type="ECO:0000256" key="5">
    <source>
        <dbReference type="ARBA" id="ARBA00048983"/>
    </source>
</evidence>
<organism evidence="7 8">
    <name type="scientific">Tetracentron sinense</name>
    <name type="common">Spur-leaf</name>
    <dbReference type="NCBI Taxonomy" id="13715"/>
    <lineage>
        <taxon>Eukaryota</taxon>
        <taxon>Viridiplantae</taxon>
        <taxon>Streptophyta</taxon>
        <taxon>Embryophyta</taxon>
        <taxon>Tracheophyta</taxon>
        <taxon>Spermatophyta</taxon>
        <taxon>Magnoliopsida</taxon>
        <taxon>Trochodendrales</taxon>
        <taxon>Trochodendraceae</taxon>
        <taxon>Tetracentron</taxon>
    </lineage>
</organism>
<dbReference type="InterPro" id="IPR029039">
    <property type="entry name" value="Flavoprotein-like_sf"/>
</dbReference>
<accession>A0A835DFL0</accession>
<comment type="similarity">
    <text evidence="2">Belongs to the WrbA family.</text>
</comment>
<dbReference type="OrthoDB" id="504689at2759"/>
<reference evidence="7 8" key="1">
    <citation type="submission" date="2020-04" db="EMBL/GenBank/DDBJ databases">
        <title>Plant Genome Project.</title>
        <authorList>
            <person name="Zhang R.-G."/>
        </authorList>
    </citation>
    <scope>NUCLEOTIDE SEQUENCE [LARGE SCALE GENOMIC DNA]</scope>
    <source>
        <strain evidence="7">YNK0</strain>
        <tissue evidence="7">Leaf</tissue>
    </source>
</reference>
<comment type="catalytic activity">
    <reaction evidence="5">
        <text>a quinone + NADPH + H(+) = a quinol + NADP(+)</text>
        <dbReference type="Rhea" id="RHEA:46164"/>
        <dbReference type="ChEBI" id="CHEBI:15378"/>
        <dbReference type="ChEBI" id="CHEBI:24646"/>
        <dbReference type="ChEBI" id="CHEBI:57783"/>
        <dbReference type="ChEBI" id="CHEBI:58349"/>
        <dbReference type="ChEBI" id="CHEBI:132124"/>
        <dbReference type="EC" id="1.6.5.2"/>
    </reaction>
</comment>
<dbReference type="AlphaFoldDB" id="A0A835DFL0"/>
<keyword evidence="8" id="KW-1185">Reference proteome</keyword>
<dbReference type="FunFam" id="3.40.50.360:FF:000001">
    <property type="entry name" value="NAD(P)H dehydrogenase (Quinone) FQR1-like"/>
    <property type="match status" value="1"/>
</dbReference>
<dbReference type="GO" id="GO:0010181">
    <property type="term" value="F:FMN binding"/>
    <property type="evidence" value="ECO:0007669"/>
    <property type="project" value="InterPro"/>
</dbReference>
<evidence type="ECO:0000256" key="1">
    <source>
        <dbReference type="ARBA" id="ARBA00001917"/>
    </source>
</evidence>
<dbReference type="GO" id="GO:0003955">
    <property type="term" value="F:NAD(P)H dehydrogenase (quinone) activity"/>
    <property type="evidence" value="ECO:0007669"/>
    <property type="project" value="UniProtKB-EC"/>
</dbReference>
<dbReference type="EMBL" id="JABCRI010000007">
    <property type="protein sequence ID" value="KAF8402678.1"/>
    <property type="molecule type" value="Genomic_DNA"/>
</dbReference>
<dbReference type="InterPro" id="IPR010089">
    <property type="entry name" value="Flavoprotein_WrbA-like"/>
</dbReference>
<dbReference type="Pfam" id="PF03358">
    <property type="entry name" value="FMN_red"/>
    <property type="match status" value="1"/>
</dbReference>
<evidence type="ECO:0000256" key="2">
    <source>
        <dbReference type="ARBA" id="ARBA00006961"/>
    </source>
</evidence>
<dbReference type="NCBIfam" id="NF002999">
    <property type="entry name" value="PRK03767.1"/>
    <property type="match status" value="1"/>
</dbReference>
<dbReference type="NCBIfam" id="TIGR01755">
    <property type="entry name" value="flav_wrbA"/>
    <property type="match status" value="1"/>
</dbReference>
<dbReference type="PANTHER" id="PTHR30546">
    <property type="entry name" value="FLAVODOXIN-RELATED PROTEIN WRBA-RELATED"/>
    <property type="match status" value="1"/>
</dbReference>
<proteinExistence type="inferred from homology"/>
<dbReference type="Gene3D" id="3.40.50.360">
    <property type="match status" value="1"/>
</dbReference>
<dbReference type="InterPro" id="IPR006805">
    <property type="entry name" value="Anth_synth_I_N"/>
</dbReference>
<comment type="caution">
    <text evidence="7">The sequence shown here is derived from an EMBL/GenBank/DDBJ whole genome shotgun (WGS) entry which is preliminary data.</text>
</comment>
<dbReference type="Pfam" id="PF04715">
    <property type="entry name" value="Anth_synt_I_N"/>
    <property type="match status" value="1"/>
</dbReference>
<evidence type="ECO:0000313" key="8">
    <source>
        <dbReference type="Proteomes" id="UP000655225"/>
    </source>
</evidence>
<dbReference type="InterPro" id="IPR005025">
    <property type="entry name" value="FMN_Rdtase-like_dom"/>
</dbReference>
<comment type="catalytic activity">
    <reaction evidence="4">
        <text>a quinone + NADH + H(+) = a quinol + NAD(+)</text>
        <dbReference type="Rhea" id="RHEA:46160"/>
        <dbReference type="ChEBI" id="CHEBI:15378"/>
        <dbReference type="ChEBI" id="CHEBI:24646"/>
        <dbReference type="ChEBI" id="CHEBI:57540"/>
        <dbReference type="ChEBI" id="CHEBI:57945"/>
        <dbReference type="ChEBI" id="CHEBI:132124"/>
        <dbReference type="EC" id="1.6.5.2"/>
    </reaction>
</comment>
<name>A0A835DFL0_TETSI</name>
<evidence type="ECO:0000313" key="7">
    <source>
        <dbReference type="EMBL" id="KAF8402678.1"/>
    </source>
</evidence>
<dbReference type="InterPro" id="IPR008254">
    <property type="entry name" value="Flavodoxin/NO_synth"/>
</dbReference>
<dbReference type="PANTHER" id="PTHR30546:SF25">
    <property type="entry name" value="NAD(P)H DEHYDROGENASE (QUINONE) FQR1-LIKE 3-RELATED"/>
    <property type="match status" value="1"/>
</dbReference>
<feature type="domain" description="Flavodoxin-like" evidence="6">
    <location>
        <begin position="159"/>
        <end position="347"/>
    </location>
</feature>
<gene>
    <name evidence="7" type="ORF">HHK36_010767</name>
</gene>
<dbReference type="SUPFAM" id="SSF56322">
    <property type="entry name" value="ADC synthase"/>
    <property type="match status" value="1"/>
</dbReference>
<evidence type="ECO:0000256" key="4">
    <source>
        <dbReference type="ARBA" id="ARBA00047678"/>
    </source>
</evidence>
<dbReference type="EC" id="1.6.5.2" evidence="3"/>
<comment type="cofactor">
    <cofactor evidence="1">
        <name>FMN</name>
        <dbReference type="ChEBI" id="CHEBI:58210"/>
    </cofactor>
</comment>
<dbReference type="GO" id="GO:0016020">
    <property type="term" value="C:membrane"/>
    <property type="evidence" value="ECO:0007669"/>
    <property type="project" value="TreeGrafter"/>
</dbReference>